<name>A0A0G4HTA3_9ALVE</name>
<keyword evidence="1" id="KW-0067">ATP-binding</keyword>
<accession>A0A0G4HTA3</accession>
<dbReference type="InterPro" id="IPR011009">
    <property type="entry name" value="Kinase-like_dom_sf"/>
</dbReference>
<proteinExistence type="predicted"/>
<dbReference type="SUPFAM" id="SSF56112">
    <property type="entry name" value="Protein kinase-like (PK-like)"/>
    <property type="match status" value="1"/>
</dbReference>
<organism evidence="3">
    <name type="scientific">Chromera velia CCMP2878</name>
    <dbReference type="NCBI Taxonomy" id="1169474"/>
    <lineage>
        <taxon>Eukaryota</taxon>
        <taxon>Sar</taxon>
        <taxon>Alveolata</taxon>
        <taxon>Colpodellida</taxon>
        <taxon>Chromeraceae</taxon>
        <taxon>Chromera</taxon>
    </lineage>
</organism>
<reference evidence="3" key="1">
    <citation type="submission" date="2014-11" db="EMBL/GenBank/DDBJ databases">
        <authorList>
            <person name="Otto D Thomas"/>
            <person name="Naeem Raeece"/>
        </authorList>
    </citation>
    <scope>NUCLEOTIDE SEQUENCE</scope>
</reference>
<dbReference type="PROSITE" id="PS50011">
    <property type="entry name" value="PROTEIN_KINASE_DOM"/>
    <property type="match status" value="1"/>
</dbReference>
<evidence type="ECO:0000256" key="1">
    <source>
        <dbReference type="PROSITE-ProRule" id="PRU10141"/>
    </source>
</evidence>
<dbReference type="EMBL" id="CDMZ01003799">
    <property type="protein sequence ID" value="CEM47629.1"/>
    <property type="molecule type" value="Genomic_DNA"/>
</dbReference>
<evidence type="ECO:0000313" key="3">
    <source>
        <dbReference type="EMBL" id="CEM47629.1"/>
    </source>
</evidence>
<dbReference type="PROSITE" id="PS00107">
    <property type="entry name" value="PROTEIN_KINASE_ATP"/>
    <property type="match status" value="1"/>
</dbReference>
<dbReference type="AlphaFoldDB" id="A0A0G4HTA3"/>
<dbReference type="GO" id="GO:0005524">
    <property type="term" value="F:ATP binding"/>
    <property type="evidence" value="ECO:0007669"/>
    <property type="project" value="UniProtKB-UniRule"/>
</dbReference>
<sequence>MEGGKQSICLVVAFTLFESALLTASLNFVAVGLTQWENANRSKVRNQRGSSDPDDEEGDFNGVCSSGLGTPTVYSGSQISALTLRQKETETDTLLAQPNLDENRPAVSFAEISPRSFKSQIQTCESKTIPTYTARSRAECYRGLQTSKKLGSGGWGEVKLVPSSNTVTVGNVQKGREYAIKVAKLMASGMGSPESAFKKETCMGQATGSTGIAPVVHDFWLCQVRLYRHVGGEKHGVVVMDLLAGNGLETNKILNKRGKVLPPAAQLGLVGVHEKFLKLGWKQADFKLDNVGFDTSGQARIFDFGIVFEISPQRALSELQTIVQTFDRELKAGSTPPGKGENQFANILAKMQSGTYNLGESEKYIHAKLLDDETLQSLPGLGGETASPGGMAALPPAAVPAAPAKPQLRRQNAQILNRKAPAAPLQQNVPKEQKRVRPQPQIAALTPQPQVLSPSAPFVGRRANAFHPQGWGVQQPAAAWGGGVWG</sequence>
<dbReference type="InterPro" id="IPR000719">
    <property type="entry name" value="Prot_kinase_dom"/>
</dbReference>
<protein>
    <recommendedName>
        <fullName evidence="2">Protein kinase domain-containing protein</fullName>
    </recommendedName>
</protein>
<feature type="binding site" evidence="1">
    <location>
        <position position="181"/>
    </location>
    <ligand>
        <name>ATP</name>
        <dbReference type="ChEBI" id="CHEBI:30616"/>
    </ligand>
</feature>
<dbReference type="InterPro" id="IPR017441">
    <property type="entry name" value="Protein_kinase_ATP_BS"/>
</dbReference>
<evidence type="ECO:0000259" key="2">
    <source>
        <dbReference type="PROSITE" id="PS50011"/>
    </source>
</evidence>
<gene>
    <name evidence="3" type="ORF">Cvel_31378</name>
</gene>
<dbReference type="Gene3D" id="1.10.510.10">
    <property type="entry name" value="Transferase(Phosphotransferase) domain 1"/>
    <property type="match status" value="1"/>
</dbReference>
<keyword evidence="1" id="KW-0547">Nucleotide-binding</keyword>
<feature type="domain" description="Protein kinase" evidence="2">
    <location>
        <begin position="144"/>
        <end position="486"/>
    </location>
</feature>
<dbReference type="VEuPathDB" id="CryptoDB:Cvel_31378"/>
<dbReference type="GO" id="GO:0004672">
    <property type="term" value="F:protein kinase activity"/>
    <property type="evidence" value="ECO:0007669"/>
    <property type="project" value="InterPro"/>
</dbReference>